<dbReference type="PANTHER" id="PTHR43806">
    <property type="entry name" value="PEPTIDASE S8"/>
    <property type="match status" value="1"/>
</dbReference>
<accession>A0ABY9WRI0</accession>
<dbReference type="InterPro" id="IPR036852">
    <property type="entry name" value="Peptidase_S8/S53_dom_sf"/>
</dbReference>
<dbReference type="InterPro" id="IPR010259">
    <property type="entry name" value="S8pro/Inhibitor_I9"/>
</dbReference>
<dbReference type="SUPFAM" id="SSF52743">
    <property type="entry name" value="Subtilisin-like"/>
    <property type="match status" value="1"/>
</dbReference>
<keyword evidence="3 5" id="KW-0378">Hydrolase</keyword>
<dbReference type="InterPro" id="IPR015500">
    <property type="entry name" value="Peptidase_S8_subtilisin-rel"/>
</dbReference>
<dbReference type="Gene3D" id="3.30.70.80">
    <property type="entry name" value="Peptidase S8 propeptide/proteinase inhibitor I9"/>
    <property type="match status" value="1"/>
</dbReference>
<evidence type="ECO:0000313" key="8">
    <source>
        <dbReference type="EMBL" id="WNG45769.1"/>
    </source>
</evidence>
<dbReference type="Proteomes" id="UP001611383">
    <property type="component" value="Chromosome"/>
</dbReference>
<dbReference type="Pfam" id="PF05922">
    <property type="entry name" value="Inhibitor_I9"/>
    <property type="match status" value="1"/>
</dbReference>
<feature type="domain" description="PKD/Chitinase" evidence="7">
    <location>
        <begin position="684"/>
        <end position="771"/>
    </location>
</feature>
<comment type="similarity">
    <text evidence="1 5 6">Belongs to the peptidase S8 family.</text>
</comment>
<dbReference type="EMBL" id="CP043494">
    <property type="protein sequence ID" value="WNG45769.1"/>
    <property type="molecule type" value="Genomic_DNA"/>
</dbReference>
<evidence type="ECO:0000256" key="5">
    <source>
        <dbReference type="PROSITE-ProRule" id="PRU01240"/>
    </source>
</evidence>
<proteinExistence type="inferred from homology"/>
<dbReference type="InterPro" id="IPR050131">
    <property type="entry name" value="Peptidase_S8_subtilisin-like"/>
</dbReference>
<feature type="domain" description="PKD/Chitinase" evidence="7">
    <location>
        <begin position="1230"/>
        <end position="1317"/>
    </location>
</feature>
<dbReference type="PROSITE" id="PS51892">
    <property type="entry name" value="SUBTILASE"/>
    <property type="match status" value="1"/>
</dbReference>
<dbReference type="SUPFAM" id="SSF54897">
    <property type="entry name" value="Protease propeptides/inhibitors"/>
    <property type="match status" value="1"/>
</dbReference>
<dbReference type="PROSITE" id="PS00136">
    <property type="entry name" value="SUBTILASE_ASP"/>
    <property type="match status" value="1"/>
</dbReference>
<dbReference type="InterPro" id="IPR013783">
    <property type="entry name" value="Ig-like_fold"/>
</dbReference>
<dbReference type="PROSITE" id="PS00137">
    <property type="entry name" value="SUBTILASE_HIS"/>
    <property type="match status" value="1"/>
</dbReference>
<evidence type="ECO:0000256" key="4">
    <source>
        <dbReference type="ARBA" id="ARBA00022825"/>
    </source>
</evidence>
<dbReference type="Pfam" id="PF00082">
    <property type="entry name" value="Peptidase_S8"/>
    <property type="match status" value="1"/>
</dbReference>
<dbReference type="Gene3D" id="3.40.50.200">
    <property type="entry name" value="Peptidase S8/S53 domain"/>
    <property type="match status" value="1"/>
</dbReference>
<dbReference type="InterPro" id="IPR037045">
    <property type="entry name" value="S8pro/Inhibitor_I9_sf"/>
</dbReference>
<evidence type="ECO:0000256" key="2">
    <source>
        <dbReference type="ARBA" id="ARBA00022670"/>
    </source>
</evidence>
<evidence type="ECO:0000256" key="1">
    <source>
        <dbReference type="ARBA" id="ARBA00011073"/>
    </source>
</evidence>
<dbReference type="InterPro" id="IPR000209">
    <property type="entry name" value="Peptidase_S8/S53_dom"/>
</dbReference>
<feature type="active site" description="Charge relay system" evidence="5">
    <location>
        <position position="199"/>
    </location>
</feature>
<dbReference type="PRINTS" id="PR00723">
    <property type="entry name" value="SUBTILISIN"/>
</dbReference>
<feature type="active site" description="Charge relay system" evidence="5">
    <location>
        <position position="166"/>
    </location>
</feature>
<gene>
    <name evidence="8" type="ORF">F0U60_17865</name>
</gene>
<dbReference type="Pfam" id="PF17957">
    <property type="entry name" value="Big_7"/>
    <property type="match status" value="9"/>
</dbReference>
<evidence type="ECO:0000313" key="9">
    <source>
        <dbReference type="Proteomes" id="UP001611383"/>
    </source>
</evidence>
<dbReference type="CDD" id="cd04077">
    <property type="entry name" value="Peptidases_S8_PCSK9_ProteinaseK_like"/>
    <property type="match status" value="1"/>
</dbReference>
<evidence type="ECO:0000259" key="7">
    <source>
        <dbReference type="SMART" id="SM00089"/>
    </source>
</evidence>
<organism evidence="8 9">
    <name type="scientific">Archangium minus</name>
    <dbReference type="NCBI Taxonomy" id="83450"/>
    <lineage>
        <taxon>Bacteria</taxon>
        <taxon>Pseudomonadati</taxon>
        <taxon>Myxococcota</taxon>
        <taxon>Myxococcia</taxon>
        <taxon>Myxococcales</taxon>
        <taxon>Cystobacterineae</taxon>
        <taxon>Archangiaceae</taxon>
        <taxon>Archangium</taxon>
    </lineage>
</organism>
<feature type="active site" description="Charge relay system" evidence="5">
    <location>
        <position position="351"/>
    </location>
</feature>
<dbReference type="PANTHER" id="PTHR43806:SF11">
    <property type="entry name" value="CEREVISIN-RELATED"/>
    <property type="match status" value="1"/>
</dbReference>
<name>A0ABY9WRI0_9BACT</name>
<dbReference type="SMART" id="SM00089">
    <property type="entry name" value="PKD"/>
    <property type="match status" value="3"/>
</dbReference>
<keyword evidence="4 5" id="KW-0720">Serine protease</keyword>
<dbReference type="RefSeq" id="WP_395821260.1">
    <property type="nucleotide sequence ID" value="NZ_CP043494.1"/>
</dbReference>
<dbReference type="InterPro" id="IPR022398">
    <property type="entry name" value="Peptidase_S8_His-AS"/>
</dbReference>
<dbReference type="PROSITE" id="PS00138">
    <property type="entry name" value="SUBTILASE_SER"/>
    <property type="match status" value="1"/>
</dbReference>
<evidence type="ECO:0000256" key="6">
    <source>
        <dbReference type="RuleBase" id="RU003355"/>
    </source>
</evidence>
<dbReference type="Gene3D" id="2.60.40.10">
    <property type="entry name" value="Immunoglobulins"/>
    <property type="match status" value="9"/>
</dbReference>
<dbReference type="InterPro" id="IPR023828">
    <property type="entry name" value="Peptidase_S8_Ser-AS"/>
</dbReference>
<keyword evidence="9" id="KW-1185">Reference proteome</keyword>
<dbReference type="InterPro" id="IPR034193">
    <property type="entry name" value="PCSK9_ProteinaseK-like"/>
</dbReference>
<evidence type="ECO:0000256" key="3">
    <source>
        <dbReference type="ARBA" id="ARBA00022801"/>
    </source>
</evidence>
<dbReference type="InterPro" id="IPR023827">
    <property type="entry name" value="Peptidase_S8_Asp-AS"/>
</dbReference>
<feature type="domain" description="PKD/Chitinase" evidence="7">
    <location>
        <begin position="1510"/>
        <end position="1597"/>
    </location>
</feature>
<reference evidence="8 9" key="1">
    <citation type="submission" date="2019-08" db="EMBL/GenBank/DDBJ databases">
        <title>Archangium and Cystobacter genomes.</title>
        <authorList>
            <person name="Chen I.-C.K."/>
            <person name="Wielgoss S."/>
        </authorList>
    </citation>
    <scope>NUCLEOTIDE SEQUENCE [LARGE SCALE GENOMIC DNA]</scope>
    <source>
        <strain evidence="8 9">Cbm 6</strain>
    </source>
</reference>
<keyword evidence="2 5" id="KW-0645">Protease</keyword>
<protein>
    <submittedName>
        <fullName evidence="8">S8 family serine peptidase</fullName>
    </submittedName>
</protein>
<sequence>MRTLLWTVVLLGASRLVLGCEQRPELQTSTSETQRPLNQRLLLAQPSRAIQDRYVIVLEEEKGLASPPEDTRKRISALAGAHGAQVRRTYTHALKGFTAALSEEAARRMSTDPRVRYIEQDRLFRQSGTQNGAIWGLDRIDQRDLPLNGTYTYEYTGAGVHAYIVDTGVLSTHVEFSGRMRPGFDSIGDGLGTEDCRGHGTHVAGTVGGSTVGVAKNVLLHPVRVLSCEGEGTLEQVLAGIDWIAAHHEKPAVANLSLGGEATQSLDDAVAATIAAGVTFVVAAGNEGWDACFTSPARTPQALTVGATDETDTRAWFSNFGSCVDLFAPGQGILSAWFTGDTDTEIADGTSMATPHVAGAVALYLEGHPTAAPPEVVEEILARSVPERITEPGLGSPNRLLHSACMGKTDAVRPRVSLTAPAGGVTLSGNVTLTATASDDVGITRVDFYVDGRTIGSDATAPYSLIWDSREHNNGSATFTVRAFDNGCNSAASSVEVTLDNPGIASHDPVLGAPRCSTLSSQCDSMELLAGRGLTFGPEQHTPNTLGGSCVDGEEGVYGVYQFDPSLERLKVSRADGTPFAPGKEVKLEASFWASLEPSNEQLDLFYATDASAPSWTYLTTLSPFASGYQTLSVTYLLPSGSLQAVRGVYRTYGMPMPCSPGGLDDHDDLVFPVGTDVDNTPPSASLTAPAAGATLKGTVTLSASASDNFGVARVDFYDGSSLLGSDSSPPFTVAWNTRTVPNGAHSLSVIAFDAVGLSSSAASAVNVTVDNDWSAPSVSLTAPAAGAVLKGNVTLSASASDNVGVSKVEFYDGSSLLGSDSSSPYSFTWNSRNSPNGPHSLTARALDAAGNSATSAAVTVTTDNDFTPPTVSLSAPFEGDTLTGSVSFSATASDDRALARVEFLAGTTVVCTDSSSPYSCSYNTHGLPNGPRALSARAVDSAGNTALSSPVNVTLDNDLTAPSSSITSPSAGSILNGTVLIEASASDDRGTVSKVEFYLGSTLLGSDAEAPFSFSWDSSTRVNGAYTLKARAIDPSGNSAYSPTVSITLIHPGTAEYDTTLGVPRCAEVSHRCDTTTLVKGRANLGPEPHQPNTLRGSCLDGTTGAFHSSPSIDQLLVSSVDGTPFAPGKEVKVDVTLWVTSTSNERLDLFYARDANAPSWTYLTTLTPTATGARTLSTTYLLPSGALQALRAVYRSGGSTAACSTGTLDDHDDLVFPVGTDVDNTPPSAALTAPAAGATLKGTVTLSASASDNFGVARVNFYDGSTLLGSDSSAPYSFSWDTRTVSNGAHSLSVVAIDAVGLSSSAASAVNVTVDNDWSAPSVSLTAPAAGAVLKGNVTLSASASDNVGVSKVEFYDGSSLLGSDSSSPYSFTWNSRNSANGPHSLTARALDAAGNSTTSAAVTVTTDNDFTPPTVSLTAPFEGDTLTGSVSFSATASDDRALARVEFLAGTTVVCTDSSSPYSCSYNTRGLPNGPRALSARAVDSAGNTALSSPVNVTLDNDLTAPSSSITSPSAGSILNGTVLIEASASDDRGTVSKVEFYLGSTLLGSDTEAPFSLSWDSSTRSNGSYTLKVRAIDPSGNSAYSSTISITVSN</sequence>
<dbReference type="InterPro" id="IPR022409">
    <property type="entry name" value="PKD/Chitinase_dom"/>
</dbReference>